<evidence type="ECO:0000313" key="5">
    <source>
        <dbReference type="Proteomes" id="UP000001514"/>
    </source>
</evidence>
<evidence type="ECO:0000256" key="2">
    <source>
        <dbReference type="PROSITE-ProRule" id="PRU00703"/>
    </source>
</evidence>
<evidence type="ECO:0000313" key="4">
    <source>
        <dbReference type="EMBL" id="EFJ26319.1"/>
    </source>
</evidence>
<dbReference type="OMA" id="DKMQPSA"/>
<name>D8RMD5_SELML</name>
<dbReference type="SUPFAM" id="SSF54631">
    <property type="entry name" value="CBS-domain pair"/>
    <property type="match status" value="1"/>
</dbReference>
<organism evidence="5">
    <name type="scientific">Selaginella moellendorffii</name>
    <name type="common">Spikemoss</name>
    <dbReference type="NCBI Taxonomy" id="88036"/>
    <lineage>
        <taxon>Eukaryota</taxon>
        <taxon>Viridiplantae</taxon>
        <taxon>Streptophyta</taxon>
        <taxon>Embryophyta</taxon>
        <taxon>Tracheophyta</taxon>
        <taxon>Lycopodiopsida</taxon>
        <taxon>Selaginellales</taxon>
        <taxon>Selaginellaceae</taxon>
        <taxon>Selaginella</taxon>
    </lineage>
</organism>
<dbReference type="eggNOG" id="ENOG502RY2M">
    <property type="taxonomic scope" value="Eukaryota"/>
</dbReference>
<dbReference type="SMART" id="SM00116">
    <property type="entry name" value="CBS"/>
    <property type="match status" value="2"/>
</dbReference>
<accession>D8RMD5</accession>
<dbReference type="Proteomes" id="UP000001514">
    <property type="component" value="Unassembled WGS sequence"/>
</dbReference>
<evidence type="ECO:0000256" key="1">
    <source>
        <dbReference type="ARBA" id="ARBA00023122"/>
    </source>
</evidence>
<dbReference type="Gramene" id="EFJ26319">
    <property type="protein sequence ID" value="EFJ26319"/>
    <property type="gene ID" value="SELMODRAFT_97742"/>
</dbReference>
<dbReference type="STRING" id="88036.D8RMD5"/>
<keyword evidence="1 2" id="KW-0129">CBS domain</keyword>
<dbReference type="Gene3D" id="3.10.580.10">
    <property type="entry name" value="CBS-domain"/>
    <property type="match status" value="2"/>
</dbReference>
<evidence type="ECO:0000259" key="3">
    <source>
        <dbReference type="PROSITE" id="PS51371"/>
    </source>
</evidence>
<feature type="domain" description="CBS" evidence="3">
    <location>
        <begin position="124"/>
        <end position="182"/>
    </location>
</feature>
<gene>
    <name evidence="4" type="ORF">SELMODRAFT_97742</name>
</gene>
<sequence>MLVLRATGGGGESVEVEQKETILPSGEWPENFSMLNFEDLTVHLEPSLFKAEVCAQPSTFLADVMSRELITASPDALLEEVDHHFSHISGLPVVDKDFHCVGVLSKKDRTKGSKGLKTPIREVMSSPAITLSADKTVTDAAVFMLKNKFHRIPVVNNSGQVIGNVFSRRDLAKLLKFPGIVTRTDIFTAMEGGS</sequence>
<dbReference type="InParanoid" id="D8RMD5"/>
<reference evidence="4 5" key="1">
    <citation type="journal article" date="2011" name="Science">
        <title>The Selaginella genome identifies genetic changes associated with the evolution of vascular plants.</title>
        <authorList>
            <person name="Banks J.A."/>
            <person name="Nishiyama T."/>
            <person name="Hasebe M."/>
            <person name="Bowman J.L."/>
            <person name="Gribskov M."/>
            <person name="dePamphilis C."/>
            <person name="Albert V.A."/>
            <person name="Aono N."/>
            <person name="Aoyama T."/>
            <person name="Ambrose B.A."/>
            <person name="Ashton N.W."/>
            <person name="Axtell M.J."/>
            <person name="Barker E."/>
            <person name="Barker M.S."/>
            <person name="Bennetzen J.L."/>
            <person name="Bonawitz N.D."/>
            <person name="Chapple C."/>
            <person name="Cheng C."/>
            <person name="Correa L.G."/>
            <person name="Dacre M."/>
            <person name="DeBarry J."/>
            <person name="Dreyer I."/>
            <person name="Elias M."/>
            <person name="Engstrom E.M."/>
            <person name="Estelle M."/>
            <person name="Feng L."/>
            <person name="Finet C."/>
            <person name="Floyd S.K."/>
            <person name="Frommer W.B."/>
            <person name="Fujita T."/>
            <person name="Gramzow L."/>
            <person name="Gutensohn M."/>
            <person name="Harholt J."/>
            <person name="Hattori M."/>
            <person name="Heyl A."/>
            <person name="Hirai T."/>
            <person name="Hiwatashi Y."/>
            <person name="Ishikawa M."/>
            <person name="Iwata M."/>
            <person name="Karol K.G."/>
            <person name="Koehler B."/>
            <person name="Kolukisaoglu U."/>
            <person name="Kubo M."/>
            <person name="Kurata T."/>
            <person name="Lalonde S."/>
            <person name="Li K."/>
            <person name="Li Y."/>
            <person name="Litt A."/>
            <person name="Lyons E."/>
            <person name="Manning G."/>
            <person name="Maruyama T."/>
            <person name="Michael T.P."/>
            <person name="Mikami K."/>
            <person name="Miyazaki S."/>
            <person name="Morinaga S."/>
            <person name="Murata T."/>
            <person name="Mueller-Roeber B."/>
            <person name="Nelson D.R."/>
            <person name="Obara M."/>
            <person name="Oguri Y."/>
            <person name="Olmstead R.G."/>
            <person name="Onodera N."/>
            <person name="Petersen B.L."/>
            <person name="Pils B."/>
            <person name="Prigge M."/>
            <person name="Rensing S.A."/>
            <person name="Riano-Pachon D.M."/>
            <person name="Roberts A.W."/>
            <person name="Sato Y."/>
            <person name="Scheller H.V."/>
            <person name="Schulz B."/>
            <person name="Schulz C."/>
            <person name="Shakirov E.V."/>
            <person name="Shibagaki N."/>
            <person name="Shinohara N."/>
            <person name="Shippen D.E."/>
            <person name="Soerensen I."/>
            <person name="Sotooka R."/>
            <person name="Sugimoto N."/>
            <person name="Sugita M."/>
            <person name="Sumikawa N."/>
            <person name="Tanurdzic M."/>
            <person name="Theissen G."/>
            <person name="Ulvskov P."/>
            <person name="Wakazuki S."/>
            <person name="Weng J.K."/>
            <person name="Willats W.W."/>
            <person name="Wipf D."/>
            <person name="Wolf P.G."/>
            <person name="Yang L."/>
            <person name="Zimmer A.D."/>
            <person name="Zhu Q."/>
            <person name="Mitros T."/>
            <person name="Hellsten U."/>
            <person name="Loque D."/>
            <person name="Otillar R."/>
            <person name="Salamov A."/>
            <person name="Schmutz J."/>
            <person name="Shapiro H."/>
            <person name="Lindquist E."/>
            <person name="Lucas S."/>
            <person name="Rokhsar D."/>
            <person name="Grigoriev I.V."/>
        </authorList>
    </citation>
    <scope>NUCLEOTIDE SEQUENCE [LARGE SCALE GENOMIC DNA]</scope>
</reference>
<dbReference type="PROSITE" id="PS51371">
    <property type="entry name" value="CBS"/>
    <property type="match status" value="1"/>
</dbReference>
<dbReference type="PANTHER" id="PTHR43080:SF29">
    <property type="entry name" value="OS02G0818000 PROTEIN"/>
    <property type="match status" value="1"/>
</dbReference>
<dbReference type="InterPro" id="IPR051257">
    <property type="entry name" value="Diverse_CBS-Domain"/>
</dbReference>
<protein>
    <recommendedName>
        <fullName evidence="3">CBS domain-containing protein</fullName>
    </recommendedName>
</protein>
<proteinExistence type="predicted"/>
<dbReference type="PANTHER" id="PTHR43080">
    <property type="entry name" value="CBS DOMAIN-CONTAINING PROTEIN CBSX3, MITOCHONDRIAL"/>
    <property type="match status" value="1"/>
</dbReference>
<dbReference type="InterPro" id="IPR046342">
    <property type="entry name" value="CBS_dom_sf"/>
</dbReference>
<dbReference type="KEGG" id="smo:SELMODRAFT_97742"/>
<dbReference type="EMBL" id="GL377584">
    <property type="protein sequence ID" value="EFJ26319.1"/>
    <property type="molecule type" value="Genomic_DNA"/>
</dbReference>
<keyword evidence="5" id="KW-1185">Reference proteome</keyword>
<dbReference type="Pfam" id="PF00571">
    <property type="entry name" value="CBS"/>
    <property type="match status" value="2"/>
</dbReference>
<dbReference type="HOGENOM" id="CLU_040681_0_2_1"/>
<dbReference type="AlphaFoldDB" id="D8RMD5"/>
<dbReference type="InterPro" id="IPR000644">
    <property type="entry name" value="CBS_dom"/>
</dbReference>